<keyword evidence="2" id="KW-1185">Reference proteome</keyword>
<dbReference type="Proteomes" id="UP000014174">
    <property type="component" value="Unassembled WGS sequence"/>
</dbReference>
<evidence type="ECO:0008006" key="3">
    <source>
        <dbReference type="Google" id="ProtNLM"/>
    </source>
</evidence>
<protein>
    <recommendedName>
        <fullName evidence="3">HTH cro/C1-type domain-containing protein</fullName>
    </recommendedName>
</protein>
<evidence type="ECO:0000313" key="2">
    <source>
        <dbReference type="Proteomes" id="UP000014174"/>
    </source>
</evidence>
<comment type="caution">
    <text evidence="1">The sequence shown here is derived from an EMBL/GenBank/DDBJ whole genome shotgun (WGS) entry which is preliminary data.</text>
</comment>
<sequence>MSTATYYNIEWGYKEASFLVIFRICRFSEISLHEFADIVTPAELERPELTSIQYPFHGETESQTT</sequence>
<reference evidence="1 2" key="1">
    <citation type="journal article" date="2013" name="Genome Announc.">
        <title>Draft Genome Sequence of Arcticibacter svalbardensis Strain MN12-7T, a Member of the Family Sphingobacteriaceae Isolated from an Arctic Soil Sample.</title>
        <authorList>
            <person name="Shivaji S."/>
            <person name="Ara S."/>
            <person name="Prasad S."/>
            <person name="Manasa B.P."/>
            <person name="Begum Z."/>
            <person name="Singh A."/>
            <person name="Kumar Pinnaka A."/>
        </authorList>
    </citation>
    <scope>NUCLEOTIDE SEQUENCE [LARGE SCALE GENOMIC DNA]</scope>
    <source>
        <strain evidence="1 2">MN12-7</strain>
    </source>
</reference>
<name>R9GX60_9SPHI</name>
<gene>
    <name evidence="1" type="ORF">ADIARSV_3262</name>
</gene>
<organism evidence="1 2">
    <name type="scientific">Arcticibacter svalbardensis MN12-7</name>
    <dbReference type="NCBI Taxonomy" id="1150600"/>
    <lineage>
        <taxon>Bacteria</taxon>
        <taxon>Pseudomonadati</taxon>
        <taxon>Bacteroidota</taxon>
        <taxon>Sphingobacteriia</taxon>
        <taxon>Sphingobacteriales</taxon>
        <taxon>Sphingobacteriaceae</taxon>
        <taxon>Arcticibacter</taxon>
    </lineage>
</organism>
<proteinExistence type="predicted"/>
<dbReference type="EMBL" id="AQPN01000110">
    <property type="protein sequence ID" value="EOR93549.1"/>
    <property type="molecule type" value="Genomic_DNA"/>
</dbReference>
<dbReference type="AlphaFoldDB" id="R9GX60"/>
<accession>R9GX60</accession>
<evidence type="ECO:0000313" key="1">
    <source>
        <dbReference type="EMBL" id="EOR93549.1"/>
    </source>
</evidence>